<keyword evidence="2" id="KW-1185">Reference proteome</keyword>
<evidence type="ECO:0000313" key="2">
    <source>
        <dbReference type="Proteomes" id="UP000886520"/>
    </source>
</evidence>
<protein>
    <submittedName>
        <fullName evidence="1">Uncharacterized protein</fullName>
    </submittedName>
</protein>
<dbReference type="Proteomes" id="UP000886520">
    <property type="component" value="Chromosome 23"/>
</dbReference>
<comment type="caution">
    <text evidence="1">The sequence shown here is derived from an EMBL/GenBank/DDBJ whole genome shotgun (WGS) entry which is preliminary data.</text>
</comment>
<accession>A0A9D4U514</accession>
<reference evidence="1" key="1">
    <citation type="submission" date="2021-01" db="EMBL/GenBank/DDBJ databases">
        <title>Adiantum capillus-veneris genome.</title>
        <authorList>
            <person name="Fang Y."/>
            <person name="Liao Q."/>
        </authorList>
    </citation>
    <scope>NUCLEOTIDE SEQUENCE</scope>
    <source>
        <strain evidence="1">H3</strain>
        <tissue evidence="1">Leaf</tissue>
    </source>
</reference>
<dbReference type="AlphaFoldDB" id="A0A9D4U514"/>
<gene>
    <name evidence="1" type="ORF">GOP47_0024221</name>
</gene>
<proteinExistence type="predicted"/>
<evidence type="ECO:0000313" key="1">
    <source>
        <dbReference type="EMBL" id="KAI5061716.1"/>
    </source>
</evidence>
<organism evidence="1 2">
    <name type="scientific">Adiantum capillus-veneris</name>
    <name type="common">Maidenhair fern</name>
    <dbReference type="NCBI Taxonomy" id="13818"/>
    <lineage>
        <taxon>Eukaryota</taxon>
        <taxon>Viridiplantae</taxon>
        <taxon>Streptophyta</taxon>
        <taxon>Embryophyta</taxon>
        <taxon>Tracheophyta</taxon>
        <taxon>Polypodiopsida</taxon>
        <taxon>Polypodiidae</taxon>
        <taxon>Polypodiales</taxon>
        <taxon>Pteridineae</taxon>
        <taxon>Pteridaceae</taxon>
        <taxon>Vittarioideae</taxon>
        <taxon>Adiantum</taxon>
    </lineage>
</organism>
<name>A0A9D4U514_ADICA</name>
<dbReference type="EMBL" id="JABFUD020000023">
    <property type="protein sequence ID" value="KAI5061716.1"/>
    <property type="molecule type" value="Genomic_DNA"/>
</dbReference>
<sequence length="218" mass="24669">MKAGLLQSEITVASGPRPKQIEEHQEVKSLKSFIDMHLIKAQEADATLEKVEEVPIRSQKIQSGIFRVPPSLLAQENKVIKDFKDEVLVPEPAMRKVATRKVAVVQELASSKKESDNSHSSNSSLDTDATWETKSMYSRYETYDVFHDGEVEKNVCELPASHLKVKEEHSASVEMTCVNRPVEQSYLVSRNGESLLEEEIWFDYASDLIAEQVFENDL</sequence>